<dbReference type="GO" id="GO:0000150">
    <property type="term" value="F:DNA strand exchange activity"/>
    <property type="evidence" value="ECO:0007669"/>
    <property type="project" value="InterPro"/>
</dbReference>
<dbReference type="AlphaFoldDB" id="A0A7I8I054"/>
<proteinExistence type="predicted"/>
<gene>
    <name evidence="3" type="ORF">N5I07_11690</name>
</gene>
<evidence type="ECO:0000256" key="2">
    <source>
        <dbReference type="ARBA" id="ARBA00023172"/>
    </source>
</evidence>
<dbReference type="Pfam" id="PF00239">
    <property type="entry name" value="Resolvase"/>
    <property type="match status" value="1"/>
</dbReference>
<keyword evidence="2" id="KW-0233">DNA recombination</keyword>
<dbReference type="PANTHER" id="PTHR30461:SF2">
    <property type="entry name" value="SERINE RECOMBINASE PINE-RELATED"/>
    <property type="match status" value="1"/>
</dbReference>
<comment type="caution">
    <text evidence="3">The sequence shown here is derived from an EMBL/GenBank/DDBJ whole genome shotgun (WGS) entry which is preliminary data.</text>
</comment>
<dbReference type="SUPFAM" id="SSF53041">
    <property type="entry name" value="Resolvase-like"/>
    <property type="match status" value="1"/>
</dbReference>
<evidence type="ECO:0000313" key="3">
    <source>
        <dbReference type="EMBL" id="MDH1898225.1"/>
    </source>
</evidence>
<reference evidence="3" key="1">
    <citation type="submission" date="2022-09" db="EMBL/GenBank/DDBJ databases">
        <title>Intensive care unit water sources are persistently colonized with multi-drug resistant bacteria and are the site of extensive horizontal gene transfer of antibiotic resistance genes.</title>
        <authorList>
            <person name="Diorio-Toth L."/>
        </authorList>
    </citation>
    <scope>NUCLEOTIDE SEQUENCE</scope>
    <source>
        <strain evidence="3">GD03796</strain>
    </source>
</reference>
<dbReference type="InterPro" id="IPR050639">
    <property type="entry name" value="SSR_resolvase"/>
</dbReference>
<protein>
    <submittedName>
        <fullName evidence="3">Recombinase family protein</fullName>
    </submittedName>
</protein>
<evidence type="ECO:0000313" key="4">
    <source>
        <dbReference type="Proteomes" id="UP001160758"/>
    </source>
</evidence>
<accession>A0A7I8I054</accession>
<evidence type="ECO:0000256" key="1">
    <source>
        <dbReference type="ARBA" id="ARBA00023125"/>
    </source>
</evidence>
<sequence>MQRKCYPYIRFSTKKQEFGTSYARQSDIESFLERHSLVVDTTLEDLGVSAFRGKNATQGQLGCFIDLVQSGLVEPNSILLIENFDRLSRQKIIKSTRIFSDLLSQGIDIAILDTGKIYTRENLISSDFFNVIIEFDRANKESERKSDFTSAAWNIYRKEMRSLKIPKTRKTPSWIAVEDSIRNKDPGKVRISHMAREHLLVTH</sequence>
<dbReference type="CDD" id="cd00338">
    <property type="entry name" value="Ser_Recombinase"/>
    <property type="match status" value="1"/>
</dbReference>
<dbReference type="RefSeq" id="WP_010674807.1">
    <property type="nucleotide sequence ID" value="NZ_AP024136.1"/>
</dbReference>
<dbReference type="EMBL" id="JAOCFT010000001">
    <property type="protein sequence ID" value="MDH1898225.1"/>
    <property type="molecule type" value="Genomic_DNA"/>
</dbReference>
<dbReference type="PANTHER" id="PTHR30461">
    <property type="entry name" value="DNA-INVERTASE FROM LAMBDOID PROPHAGE"/>
    <property type="match status" value="1"/>
</dbReference>
<dbReference type="Proteomes" id="UP001160758">
    <property type="component" value="Unassembled WGS sequence"/>
</dbReference>
<dbReference type="Gene3D" id="3.40.50.1390">
    <property type="entry name" value="Resolvase, N-terminal catalytic domain"/>
    <property type="match status" value="1"/>
</dbReference>
<dbReference type="GO" id="GO:0003677">
    <property type="term" value="F:DNA binding"/>
    <property type="evidence" value="ECO:0007669"/>
    <property type="project" value="UniProtKB-KW"/>
</dbReference>
<dbReference type="InterPro" id="IPR006119">
    <property type="entry name" value="Resolv_N"/>
</dbReference>
<dbReference type="SMART" id="SM00857">
    <property type="entry name" value="Resolvase"/>
    <property type="match status" value="1"/>
</dbReference>
<keyword evidence="1" id="KW-0238">DNA-binding</keyword>
<organism evidence="3 4">
    <name type="scientific">Aeromonas caviae</name>
    <name type="common">Aeromonas punctata</name>
    <dbReference type="NCBI Taxonomy" id="648"/>
    <lineage>
        <taxon>Bacteria</taxon>
        <taxon>Pseudomonadati</taxon>
        <taxon>Pseudomonadota</taxon>
        <taxon>Gammaproteobacteria</taxon>
        <taxon>Aeromonadales</taxon>
        <taxon>Aeromonadaceae</taxon>
        <taxon>Aeromonas</taxon>
    </lineage>
</organism>
<name>A0A7I8I054_AERCA</name>
<dbReference type="InterPro" id="IPR036162">
    <property type="entry name" value="Resolvase-like_N_sf"/>
</dbReference>